<dbReference type="Proteomes" id="UP000694580">
    <property type="component" value="Chromosome 9"/>
</dbReference>
<dbReference type="PROSITE" id="PS50878">
    <property type="entry name" value="RT_POL"/>
    <property type="match status" value="1"/>
</dbReference>
<dbReference type="PROSITE" id="PS50994">
    <property type="entry name" value="INTEGRASE"/>
    <property type="match status" value="1"/>
</dbReference>
<dbReference type="GO" id="GO:0004523">
    <property type="term" value="F:RNA-DNA hybrid ribonuclease activity"/>
    <property type="evidence" value="ECO:0007669"/>
    <property type="project" value="UniProtKB-EC"/>
</dbReference>
<dbReference type="GO" id="GO:0003676">
    <property type="term" value="F:nucleic acid binding"/>
    <property type="evidence" value="ECO:0007669"/>
    <property type="project" value="InterPro"/>
</dbReference>
<keyword evidence="5" id="KW-0540">Nuclease</keyword>
<dbReference type="Ensembl" id="ENSDCDT00010014627.1">
    <property type="protein sequence ID" value="ENSDCDP00010013863.1"/>
    <property type="gene ID" value="ENSDCDG00010006370.1"/>
</dbReference>
<name>A0AAY4AYL3_9TELE</name>
<evidence type="ECO:0000313" key="13">
    <source>
        <dbReference type="Proteomes" id="UP000694580"/>
    </source>
</evidence>
<dbReference type="Pfam" id="PF00665">
    <property type="entry name" value="rve"/>
    <property type="match status" value="1"/>
</dbReference>
<proteinExistence type="inferred from homology"/>
<dbReference type="InterPro" id="IPR050951">
    <property type="entry name" value="Retrovirus_Pol_polyprotein"/>
</dbReference>
<dbReference type="SUPFAM" id="SSF53098">
    <property type="entry name" value="Ribonuclease H-like"/>
    <property type="match status" value="1"/>
</dbReference>
<keyword evidence="7" id="KW-0378">Hydrolase</keyword>
<reference evidence="12 13" key="1">
    <citation type="submission" date="2020-06" db="EMBL/GenBank/DDBJ databases">
        <authorList>
            <consortium name="Wellcome Sanger Institute Data Sharing"/>
        </authorList>
    </citation>
    <scope>NUCLEOTIDE SEQUENCE [LARGE SCALE GENOMIC DNA]</scope>
</reference>
<dbReference type="Pfam" id="PF00078">
    <property type="entry name" value="RVT_1"/>
    <property type="match status" value="1"/>
</dbReference>
<keyword evidence="3" id="KW-0808">Transferase</keyword>
<dbReference type="InterPro" id="IPR054465">
    <property type="entry name" value="Integrase_p58-like_C"/>
</dbReference>
<keyword evidence="8" id="KW-0695">RNA-directed DNA polymerase</keyword>
<dbReference type="GO" id="GO:0015074">
    <property type="term" value="P:DNA integration"/>
    <property type="evidence" value="ECO:0007669"/>
    <property type="project" value="InterPro"/>
</dbReference>
<evidence type="ECO:0000256" key="1">
    <source>
        <dbReference type="ARBA" id="ARBA00010879"/>
    </source>
</evidence>
<keyword evidence="6" id="KW-0255">Endonuclease</keyword>
<dbReference type="Gene3D" id="3.10.10.10">
    <property type="entry name" value="HIV Type 1 Reverse Transcriptase, subunit A, domain 1"/>
    <property type="match status" value="1"/>
</dbReference>
<organism evidence="12 13">
    <name type="scientific">Denticeps clupeoides</name>
    <name type="common">denticle herring</name>
    <dbReference type="NCBI Taxonomy" id="299321"/>
    <lineage>
        <taxon>Eukaryota</taxon>
        <taxon>Metazoa</taxon>
        <taxon>Chordata</taxon>
        <taxon>Craniata</taxon>
        <taxon>Vertebrata</taxon>
        <taxon>Euteleostomi</taxon>
        <taxon>Actinopterygii</taxon>
        <taxon>Neopterygii</taxon>
        <taxon>Teleostei</taxon>
        <taxon>Clupei</taxon>
        <taxon>Clupeiformes</taxon>
        <taxon>Denticipitoidei</taxon>
        <taxon>Denticipitidae</taxon>
        <taxon>Denticeps</taxon>
    </lineage>
</organism>
<evidence type="ECO:0000256" key="7">
    <source>
        <dbReference type="ARBA" id="ARBA00022801"/>
    </source>
</evidence>
<evidence type="ECO:0000256" key="3">
    <source>
        <dbReference type="ARBA" id="ARBA00022679"/>
    </source>
</evidence>
<comment type="similarity">
    <text evidence="1">Belongs to the beta type-B retroviral polymerase family. HERV class-II K(HML-2) pol subfamily.</text>
</comment>
<dbReference type="Gene3D" id="1.10.340.70">
    <property type="match status" value="1"/>
</dbReference>
<dbReference type="Gene3D" id="3.30.70.270">
    <property type="match status" value="2"/>
</dbReference>
<dbReference type="InterPro" id="IPR043502">
    <property type="entry name" value="DNA/RNA_pol_sf"/>
</dbReference>
<evidence type="ECO:0000259" key="10">
    <source>
        <dbReference type="PROSITE" id="PS50878"/>
    </source>
</evidence>
<dbReference type="Pfam" id="PF17917">
    <property type="entry name" value="RT_RNaseH"/>
    <property type="match status" value="1"/>
</dbReference>
<dbReference type="CDD" id="cd09274">
    <property type="entry name" value="RNase_HI_RT_Ty3"/>
    <property type="match status" value="1"/>
</dbReference>
<evidence type="ECO:0000313" key="12">
    <source>
        <dbReference type="Ensembl" id="ENSDCDP00010013863.1"/>
    </source>
</evidence>
<dbReference type="GeneTree" id="ENSGT01050000244855"/>
<reference evidence="12" key="2">
    <citation type="submission" date="2025-08" db="UniProtKB">
        <authorList>
            <consortium name="Ensembl"/>
        </authorList>
    </citation>
    <scope>IDENTIFICATION</scope>
</reference>
<feature type="domain" description="Reverse transcriptase" evidence="10">
    <location>
        <begin position="653"/>
        <end position="830"/>
    </location>
</feature>
<accession>A0AAY4AYL3</accession>
<evidence type="ECO:0000256" key="6">
    <source>
        <dbReference type="ARBA" id="ARBA00022759"/>
    </source>
</evidence>
<dbReference type="FunFam" id="3.30.420.10:FF:000032">
    <property type="entry name" value="Retrovirus-related Pol polyprotein from transposon 297-like Protein"/>
    <property type="match status" value="1"/>
</dbReference>
<dbReference type="InterPro" id="IPR043128">
    <property type="entry name" value="Rev_trsase/Diguanyl_cyclase"/>
</dbReference>
<dbReference type="InterPro" id="IPR001584">
    <property type="entry name" value="Integrase_cat-core"/>
</dbReference>
<dbReference type="Gene3D" id="3.30.420.10">
    <property type="entry name" value="Ribonuclease H-like superfamily/Ribonuclease H"/>
    <property type="match status" value="1"/>
</dbReference>
<dbReference type="Pfam" id="PF22938">
    <property type="entry name" value="Integrase_p58_C"/>
    <property type="match status" value="1"/>
</dbReference>
<dbReference type="PANTHER" id="PTHR37984">
    <property type="entry name" value="PROTEIN CBG26694"/>
    <property type="match status" value="1"/>
</dbReference>
<dbReference type="InterPro" id="IPR012337">
    <property type="entry name" value="RNaseH-like_sf"/>
</dbReference>
<dbReference type="AlphaFoldDB" id="A0AAY4AYL3"/>
<dbReference type="FunFam" id="1.10.340.70:FF:000001">
    <property type="entry name" value="Retrovirus-related Pol polyprotein from transposon gypsy-like Protein"/>
    <property type="match status" value="1"/>
</dbReference>
<keyword evidence="13" id="KW-1185">Reference proteome</keyword>
<gene>
    <name evidence="12" type="primary">DIP2A</name>
</gene>
<reference evidence="12" key="3">
    <citation type="submission" date="2025-09" db="UniProtKB">
        <authorList>
            <consortium name="Ensembl"/>
        </authorList>
    </citation>
    <scope>IDENTIFICATION</scope>
</reference>
<evidence type="ECO:0000256" key="2">
    <source>
        <dbReference type="ARBA" id="ARBA00012180"/>
    </source>
</evidence>
<keyword evidence="4" id="KW-0548">Nucleotidyltransferase</keyword>
<evidence type="ECO:0000256" key="5">
    <source>
        <dbReference type="ARBA" id="ARBA00022722"/>
    </source>
</evidence>
<dbReference type="PANTHER" id="PTHR37984:SF5">
    <property type="entry name" value="PROTEIN NYNRIN-LIKE"/>
    <property type="match status" value="1"/>
</dbReference>
<evidence type="ECO:0000259" key="11">
    <source>
        <dbReference type="PROSITE" id="PS50994"/>
    </source>
</evidence>
<evidence type="ECO:0000256" key="4">
    <source>
        <dbReference type="ARBA" id="ARBA00022695"/>
    </source>
</evidence>
<dbReference type="InterPro" id="IPR000477">
    <property type="entry name" value="RT_dom"/>
</dbReference>
<dbReference type="InterPro" id="IPR036397">
    <property type="entry name" value="RNaseH_sf"/>
</dbReference>
<protein>
    <recommendedName>
        <fullName evidence="9">Gypsy retrotransposon integrase-like protein 1</fullName>
        <ecNumber evidence="2">3.1.26.4</ecNumber>
    </recommendedName>
</protein>
<evidence type="ECO:0000256" key="9">
    <source>
        <dbReference type="ARBA" id="ARBA00039658"/>
    </source>
</evidence>
<dbReference type="InterPro" id="IPR041588">
    <property type="entry name" value="Integrase_H2C2"/>
</dbReference>
<dbReference type="CDD" id="cd01647">
    <property type="entry name" value="RT_LTR"/>
    <property type="match status" value="1"/>
</dbReference>
<dbReference type="Pfam" id="PF17921">
    <property type="entry name" value="Integrase_H2C2"/>
    <property type="match status" value="1"/>
</dbReference>
<dbReference type="FunFam" id="3.30.70.270:FF:000115">
    <property type="entry name" value="Polyprotein of retroviral origin, putative"/>
    <property type="match status" value="1"/>
</dbReference>
<sequence length="1045" mass="116282">MQGIDFILGNDLAGGKVLPLPEVIDNPAVPPSSVVPGYESVFPACAVTRAQARRQSTDELCDTFMAVSDPLVSRAAPSDGGVVEGAPRTRAVNVHGDETMSLPVSKTLISQEQRKDSTLTQCRSAVVDKANITANSVAFFWDKGILMRKWNPPTADDVGWNSVYQVVVPLKFRSQVLCLGHDNVMSGHLGVTKTYNRILRHFFWPGLKSDVAQYCRSCHVCQLAGKTNQSIPPAPLCPVPVLTEPFSKIILDCVGPLPRTKTGFKYLLTIMCSATRFPEAVPLRSLKAKNIVRALVTFFSTFGLPKLVQTDQGSNFLSRLFKQVLEELQIKHLVSSAYHPQSQGALERFHQTLKSMLRTYCLASAKEWDEGLPLLLFAIRETVQESLGFSPADLVFGHTVRGPLKLLKEAWVAEPLTETNMLDHVSSFRERLHNACATARASLQHAQGSMKARYDQKAVSRSFQPGDRVLVLLPLMGSALQAKFSGPYVVESQLSDTDYVVRTPDRKRKMRVCHVNMLKKYVMRDSDATQDNVDPPGKGAAVLSVASMPLLDAYSPEEDGLHLGNVPVSSPRLHNSVILQNLDAHLSHLPLNEREQVMILIRTYKTLFGDVPSCTTVLKHDIDVGEHAPIRQHPYRLNPTKRTVMQSEVDYLLEHGFSVPSCSPWSSPCLLVPKPDGTVRFCTDYRKVNAVTRPDSFPLPRMEDCVDRVGSARIVSKLDLLRGYWQVPLTPRASEISAFVTPDNFLEYTVMPFGLRNAPATFQRLMAKVLCGIKNCDAYLDDIIVYSSTWSEHIHTLTAVFKRLQDASLTLNLAKCEFGKATVTYLGKEVGQGQVKPVMAKIQAILAFPVPTSKRELRRFLGMAGYYRAFCKNFSEVVCPLTELLRGRVQFSWNDECQNAFMSVKTLLCSTPVLAAPDFQRPFKLEVDASAVGAGAVLLQEDADGVDHPICFSKKFLKHQVNYSTIEKEALALILALQHFEVYIGSTAQPVFVFTDHNPLVFLSRMKNTNQRIMRWSLVLHGFNLEIKYKRGTDNVLADALSRAF</sequence>
<dbReference type="InterPro" id="IPR041373">
    <property type="entry name" value="RT_RNaseH"/>
</dbReference>
<dbReference type="EC" id="3.1.26.4" evidence="2"/>
<feature type="domain" description="Integrase catalytic" evidence="11">
    <location>
        <begin position="241"/>
        <end position="399"/>
    </location>
</feature>
<evidence type="ECO:0000256" key="8">
    <source>
        <dbReference type="ARBA" id="ARBA00022918"/>
    </source>
</evidence>
<dbReference type="SUPFAM" id="SSF56672">
    <property type="entry name" value="DNA/RNA polymerases"/>
    <property type="match status" value="1"/>
</dbReference>